<dbReference type="PROSITE" id="PS50848">
    <property type="entry name" value="START"/>
    <property type="match status" value="1"/>
</dbReference>
<dbReference type="InterPro" id="IPR050823">
    <property type="entry name" value="Plant_Ser_Thr_Prot_Kinase"/>
</dbReference>
<evidence type="ECO:0000256" key="8">
    <source>
        <dbReference type="PROSITE-ProRule" id="PRU10141"/>
    </source>
</evidence>
<evidence type="ECO:0000256" key="4">
    <source>
        <dbReference type="ARBA" id="ARBA00022777"/>
    </source>
</evidence>
<dbReference type="PROSITE" id="PS50011">
    <property type="entry name" value="PROTEIN_KINASE_DOM"/>
    <property type="match status" value="1"/>
</dbReference>
<feature type="region of interest" description="Disordered" evidence="9">
    <location>
        <begin position="60"/>
        <end position="79"/>
    </location>
</feature>
<feature type="domain" description="START" evidence="12">
    <location>
        <begin position="103"/>
        <end position="234"/>
    </location>
</feature>
<dbReference type="InterPro" id="IPR002913">
    <property type="entry name" value="START_lipid-bd_dom"/>
</dbReference>
<protein>
    <recommendedName>
        <fullName evidence="1">non-specific serine/threonine protein kinase</fullName>
        <ecNumber evidence="1">2.7.11.1</ecNumber>
    </recommendedName>
</protein>
<keyword evidence="5 8" id="KW-0067">ATP-binding</keyword>
<dbReference type="InterPro" id="IPR000719">
    <property type="entry name" value="Prot_kinase_dom"/>
</dbReference>
<dbReference type="Pfam" id="PF00069">
    <property type="entry name" value="Pkinase"/>
    <property type="match status" value="1"/>
</dbReference>
<dbReference type="Proteomes" id="UP001055439">
    <property type="component" value="Chromosome 8"/>
</dbReference>
<dbReference type="Gene3D" id="1.10.510.10">
    <property type="entry name" value="Transferase(Phosphotransferase) domain 1"/>
    <property type="match status" value="1"/>
</dbReference>
<dbReference type="GO" id="GO:0004674">
    <property type="term" value="F:protein serine/threonine kinase activity"/>
    <property type="evidence" value="ECO:0007669"/>
    <property type="project" value="UniProtKB-EC"/>
</dbReference>
<evidence type="ECO:0000256" key="7">
    <source>
        <dbReference type="ARBA" id="ARBA00048679"/>
    </source>
</evidence>
<evidence type="ECO:0000256" key="5">
    <source>
        <dbReference type="ARBA" id="ARBA00022840"/>
    </source>
</evidence>
<feature type="compositionally biased region" description="Low complexity" evidence="9">
    <location>
        <begin position="720"/>
        <end position="734"/>
    </location>
</feature>
<accession>A0A9E7L1Q5</accession>
<dbReference type="FunFam" id="1.10.510.10:FF:000095">
    <property type="entry name" value="protein STRUBBELIG-RECEPTOR FAMILY 8"/>
    <property type="match status" value="1"/>
</dbReference>
<evidence type="ECO:0000256" key="2">
    <source>
        <dbReference type="ARBA" id="ARBA00022679"/>
    </source>
</evidence>
<dbReference type="PROSITE" id="PS00107">
    <property type="entry name" value="PROTEIN_KINASE_ATP"/>
    <property type="match status" value="1"/>
</dbReference>
<dbReference type="PROSITE" id="PS00108">
    <property type="entry name" value="PROTEIN_KINASE_ST"/>
    <property type="match status" value="1"/>
</dbReference>
<reference evidence="13" key="1">
    <citation type="submission" date="2022-05" db="EMBL/GenBank/DDBJ databases">
        <title>The Musa troglodytarum L. genome provides insights into the mechanism of non-climacteric behaviour and enrichment of carotenoids.</title>
        <authorList>
            <person name="Wang J."/>
        </authorList>
    </citation>
    <scope>NUCLEOTIDE SEQUENCE</scope>
    <source>
        <tissue evidence="13">Leaf</tissue>
    </source>
</reference>
<dbReference type="EC" id="2.7.11.1" evidence="1"/>
<sequence length="734" mass="81844">MAKSGTLLSDLARVPPDFGEFWREGAGGGWATTVVVLLLFAWQLLRLFFSRRRLRAASRAPESSPASATTTDSEEGSSAGLSELISDADLRDLMISLEGKLQENERWEDVIEKSTDLVSYKAKCFRPKDGPPKYLSVTTFKQCSTELLRDFYMDNEYRKKWDKILIQHEQLQVDENSGTEIGQSIKKFPLMTPREYILAWRVWEGENKTFYCIIKEDAGLNVEMAKLAFAKGIWSYVSKMNSALREYSSYPSRLTMVPMLLRVIKKVPPKLETCAETSIQEAPEKLGTVFGRQGRVDLSQKTPPRSSKKWIANGLLLLGGIPSCWTLKTYKDGAPIALVAVLHALTGEGSYAERVPSVVPIGNASLASSPTQEHQVAKVTSNVVTLPVTIKDVEDFRQMPGYGNVQIFTYDELRLATNNFRADLILGEGGFGLVYKGVIDANIRPGFKYTQVAVKKLNPEGLQGDKEWLAEVNYLGLFSHPNLVKLIGYCCEDEHRLLVYEYMANGSLENHLFIKGCSTLPWLTRMKIALNVANGLAFLHGAERPLIYRDFKTSNILLDVAYNGKLSDFGLAKEGPMGEQTHVSTRVMGTYGYAAPEYILTGHLTARSDVYGFGVVLLELLLGRRALDQSRPGREHNLVEWARPVLVRPNKLLRIIDPRMDGQYSEEKAEKVARLAFDCLSENPKARPSMSEAVNVLRAALRADDLSLPLPTPEAAAGMTTTTTTTPTTTRFER</sequence>
<evidence type="ECO:0000259" key="11">
    <source>
        <dbReference type="PROSITE" id="PS50011"/>
    </source>
</evidence>
<dbReference type="GO" id="GO:0008289">
    <property type="term" value="F:lipid binding"/>
    <property type="evidence" value="ECO:0007669"/>
    <property type="project" value="InterPro"/>
</dbReference>
<evidence type="ECO:0000256" key="10">
    <source>
        <dbReference type="SAM" id="Phobius"/>
    </source>
</evidence>
<keyword evidence="3 8" id="KW-0547">Nucleotide-binding</keyword>
<keyword evidence="10" id="KW-1133">Transmembrane helix</keyword>
<dbReference type="InterPro" id="IPR011009">
    <property type="entry name" value="Kinase-like_dom_sf"/>
</dbReference>
<name>A0A9E7L1Q5_9LILI</name>
<dbReference type="InterPro" id="IPR008271">
    <property type="entry name" value="Ser/Thr_kinase_AS"/>
</dbReference>
<organism evidence="13 14">
    <name type="scientific">Musa troglodytarum</name>
    <name type="common">fe'i banana</name>
    <dbReference type="NCBI Taxonomy" id="320322"/>
    <lineage>
        <taxon>Eukaryota</taxon>
        <taxon>Viridiplantae</taxon>
        <taxon>Streptophyta</taxon>
        <taxon>Embryophyta</taxon>
        <taxon>Tracheophyta</taxon>
        <taxon>Spermatophyta</taxon>
        <taxon>Magnoliopsida</taxon>
        <taxon>Liliopsida</taxon>
        <taxon>Zingiberales</taxon>
        <taxon>Musaceae</taxon>
        <taxon>Musa</taxon>
    </lineage>
</organism>
<dbReference type="FunFam" id="3.30.200.20:FF:000228">
    <property type="entry name" value="Serine/threonine-protein kinase BIK1"/>
    <property type="match status" value="1"/>
</dbReference>
<dbReference type="PANTHER" id="PTHR45621">
    <property type="entry name" value="OS01G0588500 PROTEIN-RELATED"/>
    <property type="match status" value="1"/>
</dbReference>
<gene>
    <name evidence="13" type="ORF">MUK42_05280</name>
</gene>
<dbReference type="SUPFAM" id="SSF56112">
    <property type="entry name" value="Protein kinase-like (PK-like)"/>
    <property type="match status" value="1"/>
</dbReference>
<evidence type="ECO:0000256" key="9">
    <source>
        <dbReference type="SAM" id="MobiDB-lite"/>
    </source>
</evidence>
<evidence type="ECO:0000313" key="13">
    <source>
        <dbReference type="EMBL" id="URE37341.1"/>
    </source>
</evidence>
<keyword evidence="14" id="KW-1185">Reference proteome</keyword>
<comment type="catalytic activity">
    <reaction evidence="7">
        <text>L-seryl-[protein] + ATP = O-phospho-L-seryl-[protein] + ADP + H(+)</text>
        <dbReference type="Rhea" id="RHEA:17989"/>
        <dbReference type="Rhea" id="RHEA-COMP:9863"/>
        <dbReference type="Rhea" id="RHEA-COMP:11604"/>
        <dbReference type="ChEBI" id="CHEBI:15378"/>
        <dbReference type="ChEBI" id="CHEBI:29999"/>
        <dbReference type="ChEBI" id="CHEBI:30616"/>
        <dbReference type="ChEBI" id="CHEBI:83421"/>
        <dbReference type="ChEBI" id="CHEBI:456216"/>
        <dbReference type="EC" id="2.7.11.1"/>
    </reaction>
</comment>
<proteinExistence type="predicted"/>
<keyword evidence="10" id="KW-0812">Transmembrane</keyword>
<keyword evidence="4 13" id="KW-0418">Kinase</keyword>
<feature type="transmembrane region" description="Helical" evidence="10">
    <location>
        <begin position="30"/>
        <end position="49"/>
    </location>
</feature>
<dbReference type="EMBL" id="CP097510">
    <property type="protein sequence ID" value="URE37341.1"/>
    <property type="molecule type" value="Genomic_DNA"/>
</dbReference>
<feature type="domain" description="Protein kinase" evidence="11">
    <location>
        <begin position="420"/>
        <end position="701"/>
    </location>
</feature>
<evidence type="ECO:0000259" key="12">
    <source>
        <dbReference type="PROSITE" id="PS50848"/>
    </source>
</evidence>
<dbReference type="AlphaFoldDB" id="A0A9E7L1Q5"/>
<keyword evidence="2" id="KW-0808">Transferase</keyword>
<dbReference type="Gene3D" id="3.30.200.20">
    <property type="entry name" value="Phosphorylase Kinase, domain 1"/>
    <property type="match status" value="1"/>
</dbReference>
<keyword evidence="10" id="KW-0472">Membrane</keyword>
<feature type="region of interest" description="Disordered" evidence="9">
    <location>
        <begin position="709"/>
        <end position="734"/>
    </location>
</feature>
<dbReference type="GO" id="GO:0005524">
    <property type="term" value="F:ATP binding"/>
    <property type="evidence" value="ECO:0007669"/>
    <property type="project" value="UniProtKB-UniRule"/>
</dbReference>
<comment type="catalytic activity">
    <reaction evidence="6">
        <text>L-threonyl-[protein] + ATP = O-phospho-L-threonyl-[protein] + ADP + H(+)</text>
        <dbReference type="Rhea" id="RHEA:46608"/>
        <dbReference type="Rhea" id="RHEA-COMP:11060"/>
        <dbReference type="Rhea" id="RHEA-COMP:11605"/>
        <dbReference type="ChEBI" id="CHEBI:15378"/>
        <dbReference type="ChEBI" id="CHEBI:30013"/>
        <dbReference type="ChEBI" id="CHEBI:30616"/>
        <dbReference type="ChEBI" id="CHEBI:61977"/>
        <dbReference type="ChEBI" id="CHEBI:456216"/>
        <dbReference type="EC" id="2.7.11.1"/>
    </reaction>
</comment>
<dbReference type="InterPro" id="IPR023393">
    <property type="entry name" value="START-like_dom_sf"/>
</dbReference>
<evidence type="ECO:0000256" key="6">
    <source>
        <dbReference type="ARBA" id="ARBA00047899"/>
    </source>
</evidence>
<dbReference type="SUPFAM" id="SSF55961">
    <property type="entry name" value="Bet v1-like"/>
    <property type="match status" value="1"/>
</dbReference>
<dbReference type="OrthoDB" id="5403181at2759"/>
<feature type="binding site" evidence="8">
    <location>
        <position position="456"/>
    </location>
    <ligand>
        <name>ATP</name>
        <dbReference type="ChEBI" id="CHEBI:30616"/>
    </ligand>
</feature>
<evidence type="ECO:0000256" key="3">
    <source>
        <dbReference type="ARBA" id="ARBA00022741"/>
    </source>
</evidence>
<dbReference type="Gene3D" id="3.30.530.20">
    <property type="match status" value="1"/>
</dbReference>
<evidence type="ECO:0000313" key="14">
    <source>
        <dbReference type="Proteomes" id="UP001055439"/>
    </source>
</evidence>
<dbReference type="InterPro" id="IPR017441">
    <property type="entry name" value="Protein_kinase_ATP_BS"/>
</dbReference>
<evidence type="ECO:0000256" key="1">
    <source>
        <dbReference type="ARBA" id="ARBA00012513"/>
    </source>
</evidence>